<organism evidence="2 3">
    <name type="scientific">Rasamsonia emersonii (strain ATCC 16479 / CBS 393.64 / IMI 116815)</name>
    <dbReference type="NCBI Taxonomy" id="1408163"/>
    <lineage>
        <taxon>Eukaryota</taxon>
        <taxon>Fungi</taxon>
        <taxon>Dikarya</taxon>
        <taxon>Ascomycota</taxon>
        <taxon>Pezizomycotina</taxon>
        <taxon>Eurotiomycetes</taxon>
        <taxon>Eurotiomycetidae</taxon>
        <taxon>Eurotiales</taxon>
        <taxon>Trichocomaceae</taxon>
        <taxon>Rasamsonia</taxon>
    </lineage>
</organism>
<sequence>MQHPIDPSDLEAIEKEDPDILKLRDYDAEVACRVTSTSSLRERIAWEPQACVQRIVMILGNHINHIPRVNMPKGAYALAHLTDWSYVSGDENPLADVYVGPKGFKNYDHPLRMVFEVQDKRFPHITMIVEHHTKDKAQNNTLRRHELAYILKAMEIRFAQRLFNEHQEQPVLMLSFTVPQHGRILHAHLLNDTKLVVACSNLYSFETNEVTPFELFYRWLLENKDKSEKKRKGASRKESGYKKVKKENIRP</sequence>
<dbReference type="EMBL" id="LASV01000019">
    <property type="protein sequence ID" value="KKA25508.1"/>
    <property type="molecule type" value="Genomic_DNA"/>
</dbReference>
<accession>A0A0F4Z6J6</accession>
<dbReference type="OrthoDB" id="4436899at2759"/>
<name>A0A0F4Z6J6_RASE3</name>
<evidence type="ECO:0000256" key="1">
    <source>
        <dbReference type="SAM" id="MobiDB-lite"/>
    </source>
</evidence>
<gene>
    <name evidence="2" type="ORF">T310_0462</name>
</gene>
<protein>
    <submittedName>
        <fullName evidence="2">Uncharacterized protein</fullName>
    </submittedName>
</protein>
<proteinExistence type="predicted"/>
<dbReference type="GeneID" id="25312516"/>
<dbReference type="RefSeq" id="XP_013332120.1">
    <property type="nucleotide sequence ID" value="XM_013476666.1"/>
</dbReference>
<reference evidence="2 3" key="1">
    <citation type="submission" date="2015-04" db="EMBL/GenBank/DDBJ databases">
        <authorList>
            <person name="Heijne W.H."/>
            <person name="Fedorova N.D."/>
            <person name="Nierman W.C."/>
            <person name="Vollebregt A.W."/>
            <person name="Zhao Z."/>
            <person name="Wu L."/>
            <person name="Kumar M."/>
            <person name="Stam H."/>
            <person name="van den Berg M.A."/>
            <person name="Pel H.J."/>
        </authorList>
    </citation>
    <scope>NUCLEOTIDE SEQUENCE [LARGE SCALE GENOMIC DNA]</scope>
    <source>
        <strain evidence="2 3">CBS 393.64</strain>
    </source>
</reference>
<evidence type="ECO:0000313" key="3">
    <source>
        <dbReference type="Proteomes" id="UP000053958"/>
    </source>
</evidence>
<feature type="compositionally biased region" description="Basic and acidic residues" evidence="1">
    <location>
        <begin position="235"/>
        <end position="251"/>
    </location>
</feature>
<evidence type="ECO:0000313" key="2">
    <source>
        <dbReference type="EMBL" id="KKA25508.1"/>
    </source>
</evidence>
<feature type="region of interest" description="Disordered" evidence="1">
    <location>
        <begin position="226"/>
        <end position="251"/>
    </location>
</feature>
<dbReference type="STRING" id="1408163.A0A0F4Z6J6"/>
<dbReference type="AlphaFoldDB" id="A0A0F4Z6J6"/>
<dbReference type="Proteomes" id="UP000053958">
    <property type="component" value="Unassembled WGS sequence"/>
</dbReference>
<keyword evidence="3" id="KW-1185">Reference proteome</keyword>
<comment type="caution">
    <text evidence="2">The sequence shown here is derived from an EMBL/GenBank/DDBJ whole genome shotgun (WGS) entry which is preliminary data.</text>
</comment>